<accession>A0A316UAD1</accession>
<dbReference type="GeneID" id="37010979"/>
<sequence length="278" mass="31771">MLTNASTEGKAEAYTGAGASEQQNASQAYKFFFRLVTVPPTTRPLRLRTIVPSRHLGITNQERADIERARLEAEQAERPGIRFEDLDEPEWVGTDHDYVKHYAKDRFHSGVYTMTTTPEIDEAARKIVALPKVSRAFQGINNNVERLDKNAAHIVNILLGLSDSVRKHFNVDQNDYGKFFEMDDWPIEVVGGSTDIFCRDAERRDAFIHFHRTKRMHLMMTSTERQTSSYRVQSHQRASQRGIQYRSTGRILSPLSKSGQWICMTGWIGLFCGVCSLR</sequence>
<dbReference type="RefSeq" id="XP_025349282.1">
    <property type="nucleotide sequence ID" value="XM_025489245.1"/>
</dbReference>
<organism evidence="1 2">
    <name type="scientific">Pseudomicrostroma glucosiphilum</name>
    <dbReference type="NCBI Taxonomy" id="1684307"/>
    <lineage>
        <taxon>Eukaryota</taxon>
        <taxon>Fungi</taxon>
        <taxon>Dikarya</taxon>
        <taxon>Basidiomycota</taxon>
        <taxon>Ustilaginomycotina</taxon>
        <taxon>Exobasidiomycetes</taxon>
        <taxon>Microstromatales</taxon>
        <taxon>Microstromatales incertae sedis</taxon>
        <taxon>Pseudomicrostroma</taxon>
    </lineage>
</organism>
<name>A0A316UAD1_9BASI</name>
<protein>
    <submittedName>
        <fullName evidence="1">Uncharacterized protein</fullName>
    </submittedName>
</protein>
<reference evidence="1 2" key="1">
    <citation type="journal article" date="2018" name="Mol. Biol. Evol.">
        <title>Broad Genomic Sampling Reveals a Smut Pathogenic Ancestry of the Fungal Clade Ustilaginomycotina.</title>
        <authorList>
            <person name="Kijpornyongpan T."/>
            <person name="Mondo S.J."/>
            <person name="Barry K."/>
            <person name="Sandor L."/>
            <person name="Lee J."/>
            <person name="Lipzen A."/>
            <person name="Pangilinan J."/>
            <person name="LaButti K."/>
            <person name="Hainaut M."/>
            <person name="Henrissat B."/>
            <person name="Grigoriev I.V."/>
            <person name="Spatafora J.W."/>
            <person name="Aime M.C."/>
        </authorList>
    </citation>
    <scope>NUCLEOTIDE SEQUENCE [LARGE SCALE GENOMIC DNA]</scope>
    <source>
        <strain evidence="1 2">MCA 4718</strain>
    </source>
</reference>
<dbReference type="AlphaFoldDB" id="A0A316UAD1"/>
<evidence type="ECO:0000313" key="2">
    <source>
        <dbReference type="Proteomes" id="UP000245942"/>
    </source>
</evidence>
<keyword evidence="2" id="KW-1185">Reference proteome</keyword>
<evidence type="ECO:0000313" key="1">
    <source>
        <dbReference type="EMBL" id="PWN22122.1"/>
    </source>
</evidence>
<proteinExistence type="predicted"/>
<gene>
    <name evidence="1" type="ORF">BCV69DRAFT_133553</name>
</gene>
<dbReference type="Proteomes" id="UP000245942">
    <property type="component" value="Unassembled WGS sequence"/>
</dbReference>
<dbReference type="EMBL" id="KZ819323">
    <property type="protein sequence ID" value="PWN22122.1"/>
    <property type="molecule type" value="Genomic_DNA"/>
</dbReference>